<comment type="caution">
    <text evidence="1">The sequence shown here is derived from an EMBL/GenBank/DDBJ whole genome shotgun (WGS) entry which is preliminary data.</text>
</comment>
<gene>
    <name evidence="1" type="ORF">EW145_g4436</name>
</gene>
<organism evidence="1 2">
    <name type="scientific">Phellinidium pouzarii</name>
    <dbReference type="NCBI Taxonomy" id="167371"/>
    <lineage>
        <taxon>Eukaryota</taxon>
        <taxon>Fungi</taxon>
        <taxon>Dikarya</taxon>
        <taxon>Basidiomycota</taxon>
        <taxon>Agaricomycotina</taxon>
        <taxon>Agaricomycetes</taxon>
        <taxon>Hymenochaetales</taxon>
        <taxon>Hymenochaetaceae</taxon>
        <taxon>Phellinidium</taxon>
    </lineage>
</organism>
<reference evidence="1 2" key="1">
    <citation type="submission" date="2019-02" db="EMBL/GenBank/DDBJ databases">
        <title>Genome sequencing of the rare red list fungi Phellinidium pouzarii.</title>
        <authorList>
            <person name="Buettner E."/>
            <person name="Kellner H."/>
        </authorList>
    </citation>
    <scope>NUCLEOTIDE SEQUENCE [LARGE SCALE GENOMIC DNA]</scope>
    <source>
        <strain evidence="1 2">DSM 108285</strain>
    </source>
</reference>
<sequence>MRSPGLCDDDDDDEHLAMLKQALLRRSAPGTPAQSHAASPASIEHVARLLRHPLAAPTQCTGTRSTSRRGYVALLRPMPIAGVQD</sequence>
<name>A0A4S4L3Z6_9AGAM</name>
<accession>A0A4S4L3Z6</accession>
<proteinExistence type="predicted"/>
<evidence type="ECO:0000313" key="1">
    <source>
        <dbReference type="EMBL" id="THH05927.1"/>
    </source>
</evidence>
<protein>
    <submittedName>
        <fullName evidence="1">Uncharacterized protein</fullName>
    </submittedName>
</protein>
<dbReference type="AlphaFoldDB" id="A0A4S4L3Z6"/>
<dbReference type="Proteomes" id="UP000308199">
    <property type="component" value="Unassembled WGS sequence"/>
</dbReference>
<keyword evidence="2" id="KW-1185">Reference proteome</keyword>
<dbReference type="EMBL" id="SGPK01000227">
    <property type="protein sequence ID" value="THH05927.1"/>
    <property type="molecule type" value="Genomic_DNA"/>
</dbReference>
<evidence type="ECO:0000313" key="2">
    <source>
        <dbReference type="Proteomes" id="UP000308199"/>
    </source>
</evidence>